<dbReference type="EMBL" id="CAJVPP010011299">
    <property type="protein sequence ID" value="CAG8713771.1"/>
    <property type="molecule type" value="Genomic_DNA"/>
</dbReference>
<organism evidence="1 2">
    <name type="scientific">Funneliformis mosseae</name>
    <name type="common">Endomycorrhizal fungus</name>
    <name type="synonym">Glomus mosseae</name>
    <dbReference type="NCBI Taxonomy" id="27381"/>
    <lineage>
        <taxon>Eukaryota</taxon>
        <taxon>Fungi</taxon>
        <taxon>Fungi incertae sedis</taxon>
        <taxon>Mucoromycota</taxon>
        <taxon>Glomeromycotina</taxon>
        <taxon>Glomeromycetes</taxon>
        <taxon>Glomerales</taxon>
        <taxon>Glomeraceae</taxon>
        <taxon>Funneliformis</taxon>
    </lineage>
</organism>
<protein>
    <submittedName>
        <fullName evidence="1">15181_t:CDS:1</fullName>
    </submittedName>
</protein>
<feature type="non-terminal residue" evidence="1">
    <location>
        <position position="1"/>
    </location>
</feature>
<comment type="caution">
    <text evidence="1">The sequence shown here is derived from an EMBL/GenBank/DDBJ whole genome shotgun (WGS) entry which is preliminary data.</text>
</comment>
<sequence length="165" mass="18692">RDIVISRMKILVQRDGECLSRTPMSLKMIERTGFGRSGQEFILNFKALNADGIGITPYSKIVGKYFAARPTTLYSQIERKIFLVIEKRVYEEEMVVVSASILSTLKIRYHPSSRNAAFVPSNGIWNLRDKLVATEATLSEITSSNHKHFIRELVNTCQGSIHLLC</sequence>
<evidence type="ECO:0000313" key="2">
    <source>
        <dbReference type="Proteomes" id="UP000789375"/>
    </source>
</evidence>
<gene>
    <name evidence="1" type="ORF">FMOSSE_LOCUS14498</name>
</gene>
<dbReference type="AlphaFoldDB" id="A0A9N9HZN3"/>
<accession>A0A9N9HZN3</accession>
<reference evidence="1" key="1">
    <citation type="submission" date="2021-06" db="EMBL/GenBank/DDBJ databases">
        <authorList>
            <person name="Kallberg Y."/>
            <person name="Tangrot J."/>
            <person name="Rosling A."/>
        </authorList>
    </citation>
    <scope>NUCLEOTIDE SEQUENCE</scope>
    <source>
        <strain evidence="1">87-6 pot B 2015</strain>
    </source>
</reference>
<name>A0A9N9HZN3_FUNMO</name>
<keyword evidence="2" id="KW-1185">Reference proteome</keyword>
<proteinExistence type="predicted"/>
<dbReference type="Proteomes" id="UP000789375">
    <property type="component" value="Unassembled WGS sequence"/>
</dbReference>
<evidence type="ECO:0000313" key="1">
    <source>
        <dbReference type="EMBL" id="CAG8713771.1"/>
    </source>
</evidence>